<dbReference type="InterPro" id="IPR007712">
    <property type="entry name" value="RelE/ParE_toxin"/>
</dbReference>
<dbReference type="Pfam" id="PF05016">
    <property type="entry name" value="ParE_toxin"/>
    <property type="match status" value="1"/>
</dbReference>
<evidence type="ECO:0000313" key="6">
    <source>
        <dbReference type="Proteomes" id="UP000509684"/>
    </source>
</evidence>
<accession>A0A7D5SHD9</accession>
<keyword evidence="5" id="KW-1185">Reference proteome</keyword>
<dbReference type="InterPro" id="IPR035093">
    <property type="entry name" value="RelE/ParE_toxin_dom_sf"/>
</dbReference>
<dbReference type="Proteomes" id="UP000021315">
    <property type="component" value="Unassembled WGS sequence"/>
</dbReference>
<dbReference type="PANTHER" id="PTHR33755">
    <property type="entry name" value="TOXIN PARE1-RELATED"/>
    <property type="match status" value="1"/>
</dbReference>
<reference evidence="4" key="3">
    <citation type="submission" date="2020-06" db="EMBL/GenBank/DDBJ databases">
        <authorList>
            <person name="Arumugam K."/>
            <person name="Besarab I."/>
            <person name="Haryono M."/>
            <person name="Bagci C."/>
            <person name="Beier S."/>
            <person name="Buchfink B."/>
            <person name="Gorska A."/>
            <person name="Qiu G."/>
            <person name="Huson D.H."/>
            <person name="Williams R.B."/>
        </authorList>
    </citation>
    <scope>NUCLEOTIDE SEQUENCE</scope>
    <source>
        <strain evidence="4">SSA1</strain>
    </source>
</reference>
<evidence type="ECO:0000313" key="5">
    <source>
        <dbReference type="Proteomes" id="UP000021315"/>
    </source>
</evidence>
<dbReference type="NCBIfam" id="TIGR02385">
    <property type="entry name" value="RelE_StbE"/>
    <property type="match status" value="1"/>
</dbReference>
<reference evidence="4 6" key="2">
    <citation type="journal article" date="2019" name="Microbiome">
        <title>Annotated bacterial chromosomes from frame-shift-corrected long-read metagenomic data.</title>
        <authorList>
            <person name="Arumugam K."/>
            <person name="Bagci C."/>
            <person name="Bessarab I."/>
            <person name="Beier S."/>
            <person name="Buchfink B."/>
            <person name="Gorska A."/>
            <person name="Qiu G."/>
            <person name="Huson D.H."/>
            <person name="Williams R.B.H."/>
        </authorList>
    </citation>
    <scope>NUCLEOTIDE SEQUENCE [LARGE SCALE GENOMIC DNA]</scope>
    <source>
        <strain evidence="4">SSA1</strain>
    </source>
</reference>
<evidence type="ECO:0000313" key="4">
    <source>
        <dbReference type="EMBL" id="QLH51902.1"/>
    </source>
</evidence>
<accession>A0A080M796</accession>
<dbReference type="InterPro" id="IPR051803">
    <property type="entry name" value="TA_system_RelE-like_toxin"/>
</dbReference>
<evidence type="ECO:0000256" key="1">
    <source>
        <dbReference type="ARBA" id="ARBA00006226"/>
    </source>
</evidence>
<dbReference type="KEGG" id="acog:HWD57_20500"/>
<name>A0A080M796_9PROT</name>
<keyword evidence="2" id="KW-1277">Toxin-antitoxin system</keyword>
<comment type="similarity">
    <text evidence="1">Belongs to the RelE toxin family.</text>
</comment>
<evidence type="ECO:0000313" key="3">
    <source>
        <dbReference type="EMBL" id="KFB77103.1"/>
    </source>
</evidence>
<proteinExistence type="inferred from homology"/>
<sequence>MAREDLRAIVQYIGKDNPTIARVFGKPLRDKTTLLADHPALGRPGRLPDIRELVVHPNYIVFYRVLDEACTVQVLRVKHAAQPVP</sequence>
<dbReference type="RefSeq" id="WP_034947928.1">
    <property type="nucleotide sequence ID" value="NZ_JDST02000033.1"/>
</dbReference>
<dbReference type="AlphaFoldDB" id="A0A080M796"/>
<dbReference type="EMBL" id="CP058708">
    <property type="protein sequence ID" value="QLH51902.1"/>
    <property type="molecule type" value="Genomic_DNA"/>
</dbReference>
<dbReference type="STRING" id="1453999.AW06_001759"/>
<organism evidence="3 5">
    <name type="scientific">Candidatus Accumulibacter cognatus</name>
    <dbReference type="NCBI Taxonomy" id="2954383"/>
    <lineage>
        <taxon>Bacteria</taxon>
        <taxon>Pseudomonadati</taxon>
        <taxon>Pseudomonadota</taxon>
        <taxon>Betaproteobacteria</taxon>
        <taxon>Candidatus Accumulibacter</taxon>
    </lineage>
</organism>
<dbReference type="Gene3D" id="3.30.2310.20">
    <property type="entry name" value="RelE-like"/>
    <property type="match status" value="1"/>
</dbReference>
<reference evidence="3 5" key="1">
    <citation type="submission" date="2014-02" db="EMBL/GenBank/DDBJ databases">
        <title>Expanding our view of genomic diversity in Candidatus Accumulibacter clades.</title>
        <authorList>
            <person name="Skennerton C.T."/>
            <person name="Barr J.J."/>
            <person name="Slater F.R."/>
            <person name="Bond P.L."/>
            <person name="Tyson G.W."/>
        </authorList>
    </citation>
    <scope>NUCLEOTIDE SEQUENCE [LARGE SCALE GENOMIC DNA]</scope>
    <source>
        <strain evidence="5">SK-02</strain>
    </source>
</reference>
<dbReference type="Proteomes" id="UP000509684">
    <property type="component" value="Chromosome"/>
</dbReference>
<evidence type="ECO:0000256" key="2">
    <source>
        <dbReference type="ARBA" id="ARBA00022649"/>
    </source>
</evidence>
<protein>
    <submittedName>
        <fullName evidence="3">Addiction module toxin, RelE/StbE family</fullName>
    </submittedName>
    <submittedName>
        <fullName evidence="4">Type II toxin-antitoxin system mRNA interferase toxin, RelE/StbE family</fullName>
    </submittedName>
</protein>
<gene>
    <name evidence="3" type="ORF">AW06_001759</name>
    <name evidence="4" type="ORF">HWD57_20500</name>
</gene>
<dbReference type="EMBL" id="JDST02000033">
    <property type="protein sequence ID" value="KFB77103.1"/>
    <property type="molecule type" value="Genomic_DNA"/>
</dbReference>